<reference evidence="5 6" key="1">
    <citation type="submission" date="2024-02" db="EMBL/GenBank/DDBJ databases">
        <title>De novo assembly and annotation of 12 fungi associated with fruit tree decline syndrome in Ontario, Canada.</title>
        <authorList>
            <person name="Sulman M."/>
            <person name="Ellouze W."/>
            <person name="Ilyukhin E."/>
        </authorList>
    </citation>
    <scope>NUCLEOTIDE SEQUENCE [LARGE SCALE GENOMIC DNA]</scope>
    <source>
        <strain evidence="5 6">M169</strain>
    </source>
</reference>
<dbReference type="Proteomes" id="UP001430848">
    <property type="component" value="Unassembled WGS sequence"/>
</dbReference>
<sequence length="274" mass="31147">MTAISTGHDAHRRLRAPLDRLFARASIMRIEPRVAARAERLCDRLKSYKGTGEVVNLTNALSSLTTDIISSIIFEEPSDYLGDPDFNQDWYHTLKMGTMSIPLFKHMPWMIGVVARPLLRRLVTYITDWTIWDEKARRQVMLIRKRPSDESKTRDETTVLDHLVHSDLVEKELGGNGGFARLAQLIQQAGAHNVSHTLGTIMTHLLLEPEKATPLRNELEEVWSRARLDSSLDGPSWLDLEKLPYLSSVIAEGLRCAQRRNSRLETRDADQGVL</sequence>
<evidence type="ECO:0000256" key="1">
    <source>
        <dbReference type="ARBA" id="ARBA00010617"/>
    </source>
</evidence>
<dbReference type="Pfam" id="PF00067">
    <property type="entry name" value="p450"/>
    <property type="match status" value="1"/>
</dbReference>
<organism evidence="5 6">
    <name type="scientific">Diaporthe eres</name>
    <name type="common">Phomopsis oblonga</name>
    <dbReference type="NCBI Taxonomy" id="83184"/>
    <lineage>
        <taxon>Eukaryota</taxon>
        <taxon>Fungi</taxon>
        <taxon>Dikarya</taxon>
        <taxon>Ascomycota</taxon>
        <taxon>Pezizomycotina</taxon>
        <taxon>Sordariomycetes</taxon>
        <taxon>Sordariomycetidae</taxon>
        <taxon>Diaporthales</taxon>
        <taxon>Diaporthaceae</taxon>
        <taxon>Diaporthe</taxon>
        <taxon>Diaporthe eres species complex</taxon>
    </lineage>
</organism>
<evidence type="ECO:0000256" key="4">
    <source>
        <dbReference type="ARBA" id="ARBA00023004"/>
    </source>
</evidence>
<comment type="caution">
    <text evidence="5">The sequence shown here is derived from an EMBL/GenBank/DDBJ whole genome shotgun (WGS) entry which is preliminary data.</text>
</comment>
<accession>A0ABR1PL08</accession>
<comment type="similarity">
    <text evidence="1">Belongs to the cytochrome P450 family.</text>
</comment>
<dbReference type="InterPro" id="IPR001128">
    <property type="entry name" value="Cyt_P450"/>
</dbReference>
<keyword evidence="2" id="KW-0349">Heme</keyword>
<dbReference type="PANTHER" id="PTHR24305:SF166">
    <property type="entry name" value="CYTOCHROME P450 12A4, MITOCHONDRIAL-RELATED"/>
    <property type="match status" value="1"/>
</dbReference>
<evidence type="ECO:0008006" key="7">
    <source>
        <dbReference type="Google" id="ProtNLM"/>
    </source>
</evidence>
<dbReference type="InterPro" id="IPR036396">
    <property type="entry name" value="Cyt_P450_sf"/>
</dbReference>
<evidence type="ECO:0000256" key="3">
    <source>
        <dbReference type="ARBA" id="ARBA00022723"/>
    </source>
</evidence>
<name>A0ABR1PL08_DIAER</name>
<dbReference type="SUPFAM" id="SSF48264">
    <property type="entry name" value="Cytochrome P450"/>
    <property type="match status" value="1"/>
</dbReference>
<keyword evidence="4" id="KW-0408">Iron</keyword>
<dbReference type="PANTHER" id="PTHR24305">
    <property type="entry name" value="CYTOCHROME P450"/>
    <property type="match status" value="1"/>
</dbReference>
<gene>
    <name evidence="5" type="ORF">SLS63_001710</name>
</gene>
<protein>
    <recommendedName>
        <fullName evidence="7">Cytochrome P450</fullName>
    </recommendedName>
</protein>
<keyword evidence="6" id="KW-1185">Reference proteome</keyword>
<keyword evidence="3" id="KW-0479">Metal-binding</keyword>
<dbReference type="Gene3D" id="1.10.630.10">
    <property type="entry name" value="Cytochrome P450"/>
    <property type="match status" value="1"/>
</dbReference>
<evidence type="ECO:0000313" key="6">
    <source>
        <dbReference type="Proteomes" id="UP001430848"/>
    </source>
</evidence>
<evidence type="ECO:0000256" key="2">
    <source>
        <dbReference type="ARBA" id="ARBA00022617"/>
    </source>
</evidence>
<evidence type="ECO:0000313" key="5">
    <source>
        <dbReference type="EMBL" id="KAK7739367.1"/>
    </source>
</evidence>
<dbReference type="EMBL" id="JAKNSF020000004">
    <property type="protein sequence ID" value="KAK7739367.1"/>
    <property type="molecule type" value="Genomic_DNA"/>
</dbReference>
<dbReference type="InterPro" id="IPR050121">
    <property type="entry name" value="Cytochrome_P450_monoxygenase"/>
</dbReference>
<proteinExistence type="inferred from homology"/>